<feature type="region of interest" description="Disordered" evidence="1">
    <location>
        <begin position="23"/>
        <end position="171"/>
    </location>
</feature>
<dbReference type="Proteomes" id="UP000241818">
    <property type="component" value="Unassembled WGS sequence"/>
</dbReference>
<sequence>MSSKITSKNLHYDSTLPPFLARLRASHASRDGRHEMPAARPKRARDADDDAEDEPVYVDEETGETVTRSEFEEREREMERGEGGGEREAEGEEGRVKEDEGIKEGRDKAGVVGIKRRKARRIVGEEEEEEKEGGAGDEEKKQKGEPEVRKLEKGKVAKKGKKIKLSFGDDE</sequence>
<feature type="compositionally biased region" description="Basic and acidic residues" evidence="1">
    <location>
        <begin position="132"/>
        <end position="155"/>
    </location>
</feature>
<name>A0A2T3AWJ6_AMORE</name>
<gene>
    <name evidence="3" type="ORF">M430DRAFT_68185</name>
</gene>
<evidence type="ECO:0000313" key="4">
    <source>
        <dbReference type="Proteomes" id="UP000241818"/>
    </source>
</evidence>
<feature type="compositionally biased region" description="Acidic residues" evidence="1">
    <location>
        <begin position="47"/>
        <end position="63"/>
    </location>
</feature>
<organism evidence="3 4">
    <name type="scientific">Amorphotheca resinae ATCC 22711</name>
    <dbReference type="NCBI Taxonomy" id="857342"/>
    <lineage>
        <taxon>Eukaryota</taxon>
        <taxon>Fungi</taxon>
        <taxon>Dikarya</taxon>
        <taxon>Ascomycota</taxon>
        <taxon>Pezizomycotina</taxon>
        <taxon>Leotiomycetes</taxon>
        <taxon>Helotiales</taxon>
        <taxon>Amorphothecaceae</taxon>
        <taxon>Amorphotheca</taxon>
    </lineage>
</organism>
<accession>A0A2T3AWJ6</accession>
<dbReference type="RefSeq" id="XP_024719036.1">
    <property type="nucleotide sequence ID" value="XM_024869333.1"/>
</dbReference>
<dbReference type="InParanoid" id="A0A2T3AWJ6"/>
<proteinExistence type="predicted"/>
<dbReference type="OrthoDB" id="5388322at2759"/>
<evidence type="ECO:0000256" key="1">
    <source>
        <dbReference type="SAM" id="MobiDB-lite"/>
    </source>
</evidence>
<evidence type="ECO:0000259" key="2">
    <source>
        <dbReference type="Pfam" id="PF15377"/>
    </source>
</evidence>
<reference evidence="3 4" key="1">
    <citation type="journal article" date="2018" name="New Phytol.">
        <title>Comparative genomics and transcriptomics depict ericoid mycorrhizal fungi as versatile saprotrophs and plant mutualists.</title>
        <authorList>
            <person name="Martino E."/>
            <person name="Morin E."/>
            <person name="Grelet G.A."/>
            <person name="Kuo A."/>
            <person name="Kohler A."/>
            <person name="Daghino S."/>
            <person name="Barry K.W."/>
            <person name="Cichocki N."/>
            <person name="Clum A."/>
            <person name="Dockter R.B."/>
            <person name="Hainaut M."/>
            <person name="Kuo R.C."/>
            <person name="LaButti K."/>
            <person name="Lindahl B.D."/>
            <person name="Lindquist E.A."/>
            <person name="Lipzen A."/>
            <person name="Khouja H.R."/>
            <person name="Magnuson J."/>
            <person name="Murat C."/>
            <person name="Ohm R.A."/>
            <person name="Singer S.W."/>
            <person name="Spatafora J.W."/>
            <person name="Wang M."/>
            <person name="Veneault-Fourrey C."/>
            <person name="Henrissat B."/>
            <person name="Grigoriev I.V."/>
            <person name="Martin F.M."/>
            <person name="Perotto S."/>
        </authorList>
    </citation>
    <scope>NUCLEOTIDE SEQUENCE [LARGE SCALE GENOMIC DNA]</scope>
    <source>
        <strain evidence="3 4">ATCC 22711</strain>
    </source>
</reference>
<dbReference type="AlphaFoldDB" id="A0A2T3AWJ6"/>
<dbReference type="InterPro" id="IPR027911">
    <property type="entry name" value="DUF4604"/>
</dbReference>
<evidence type="ECO:0000313" key="3">
    <source>
        <dbReference type="EMBL" id="PSS13045.1"/>
    </source>
</evidence>
<dbReference type="EMBL" id="KZ679014">
    <property type="protein sequence ID" value="PSS13045.1"/>
    <property type="molecule type" value="Genomic_DNA"/>
</dbReference>
<keyword evidence="4" id="KW-1185">Reference proteome</keyword>
<feature type="compositionally biased region" description="Basic and acidic residues" evidence="1">
    <location>
        <begin position="67"/>
        <end position="109"/>
    </location>
</feature>
<protein>
    <recommendedName>
        <fullName evidence="2">DUF4604 domain-containing protein</fullName>
    </recommendedName>
</protein>
<dbReference type="GeneID" id="36577414"/>
<feature type="domain" description="DUF4604" evidence="2">
    <location>
        <begin position="8"/>
        <end position="171"/>
    </location>
</feature>
<dbReference type="Pfam" id="PF15377">
    <property type="entry name" value="DUF4604"/>
    <property type="match status" value="1"/>
</dbReference>
<feature type="compositionally biased region" description="Basic and acidic residues" evidence="1">
    <location>
        <begin position="28"/>
        <end position="37"/>
    </location>
</feature>